<accession>A0A9K3IVU6</accession>
<sequence>MEIRQAVREERTIQLTFKEDGRVVHFVGVQVPIMPRRPRSESCEYDAAVAALRFCRREVCSDTFAELTRVPNLDLADHDTGLVDTL</sequence>
<proteinExistence type="predicted"/>
<gene>
    <name evidence="1" type="ORF">HanXRQr2_Chr06g0266951</name>
</gene>
<keyword evidence="2" id="KW-1185">Reference proteome</keyword>
<reference evidence="1" key="2">
    <citation type="submission" date="2020-06" db="EMBL/GenBank/DDBJ databases">
        <title>Helianthus annuus Genome sequencing and assembly Release 2.</title>
        <authorList>
            <person name="Gouzy J."/>
            <person name="Langlade N."/>
            <person name="Munos S."/>
        </authorList>
    </citation>
    <scope>NUCLEOTIDE SEQUENCE</scope>
    <source>
        <tissue evidence="1">Leaves</tissue>
    </source>
</reference>
<dbReference type="EMBL" id="MNCJ02000321">
    <property type="protein sequence ID" value="KAF5803065.1"/>
    <property type="molecule type" value="Genomic_DNA"/>
</dbReference>
<name>A0A9K3IVU6_HELAN</name>
<dbReference type="Gramene" id="mRNA:HanXRQr2_Chr06g0266951">
    <property type="protein sequence ID" value="mRNA:HanXRQr2_Chr06g0266951"/>
    <property type="gene ID" value="HanXRQr2_Chr06g0266951"/>
</dbReference>
<dbReference type="Proteomes" id="UP000215914">
    <property type="component" value="Unassembled WGS sequence"/>
</dbReference>
<dbReference type="AlphaFoldDB" id="A0A9K3IVU6"/>
<comment type="caution">
    <text evidence="1">The sequence shown here is derived from an EMBL/GenBank/DDBJ whole genome shotgun (WGS) entry which is preliminary data.</text>
</comment>
<reference evidence="1" key="1">
    <citation type="journal article" date="2017" name="Nature">
        <title>The sunflower genome provides insights into oil metabolism, flowering and Asterid evolution.</title>
        <authorList>
            <person name="Badouin H."/>
            <person name="Gouzy J."/>
            <person name="Grassa C.J."/>
            <person name="Murat F."/>
            <person name="Staton S.E."/>
            <person name="Cottret L."/>
            <person name="Lelandais-Briere C."/>
            <person name="Owens G.L."/>
            <person name="Carrere S."/>
            <person name="Mayjonade B."/>
            <person name="Legrand L."/>
            <person name="Gill N."/>
            <person name="Kane N.C."/>
            <person name="Bowers J.E."/>
            <person name="Hubner S."/>
            <person name="Bellec A."/>
            <person name="Berard A."/>
            <person name="Berges H."/>
            <person name="Blanchet N."/>
            <person name="Boniface M.C."/>
            <person name="Brunel D."/>
            <person name="Catrice O."/>
            <person name="Chaidir N."/>
            <person name="Claudel C."/>
            <person name="Donnadieu C."/>
            <person name="Faraut T."/>
            <person name="Fievet G."/>
            <person name="Helmstetter N."/>
            <person name="King M."/>
            <person name="Knapp S.J."/>
            <person name="Lai Z."/>
            <person name="Le Paslier M.C."/>
            <person name="Lippi Y."/>
            <person name="Lorenzon L."/>
            <person name="Mandel J.R."/>
            <person name="Marage G."/>
            <person name="Marchand G."/>
            <person name="Marquand E."/>
            <person name="Bret-Mestries E."/>
            <person name="Morien E."/>
            <person name="Nambeesan S."/>
            <person name="Nguyen T."/>
            <person name="Pegot-Espagnet P."/>
            <person name="Pouilly N."/>
            <person name="Raftis F."/>
            <person name="Sallet E."/>
            <person name="Schiex T."/>
            <person name="Thomas J."/>
            <person name="Vandecasteele C."/>
            <person name="Vares D."/>
            <person name="Vear F."/>
            <person name="Vautrin S."/>
            <person name="Crespi M."/>
            <person name="Mangin B."/>
            <person name="Burke J.M."/>
            <person name="Salse J."/>
            <person name="Munos S."/>
            <person name="Vincourt P."/>
            <person name="Rieseberg L.H."/>
            <person name="Langlade N.B."/>
        </authorList>
    </citation>
    <scope>NUCLEOTIDE SEQUENCE</scope>
    <source>
        <tissue evidence="1">Leaves</tissue>
    </source>
</reference>
<evidence type="ECO:0000313" key="2">
    <source>
        <dbReference type="Proteomes" id="UP000215914"/>
    </source>
</evidence>
<evidence type="ECO:0000313" key="1">
    <source>
        <dbReference type="EMBL" id="KAF5803065.1"/>
    </source>
</evidence>
<protein>
    <submittedName>
        <fullName evidence="1">Uncharacterized protein</fullName>
    </submittedName>
</protein>
<organism evidence="1 2">
    <name type="scientific">Helianthus annuus</name>
    <name type="common">Common sunflower</name>
    <dbReference type="NCBI Taxonomy" id="4232"/>
    <lineage>
        <taxon>Eukaryota</taxon>
        <taxon>Viridiplantae</taxon>
        <taxon>Streptophyta</taxon>
        <taxon>Embryophyta</taxon>
        <taxon>Tracheophyta</taxon>
        <taxon>Spermatophyta</taxon>
        <taxon>Magnoliopsida</taxon>
        <taxon>eudicotyledons</taxon>
        <taxon>Gunneridae</taxon>
        <taxon>Pentapetalae</taxon>
        <taxon>asterids</taxon>
        <taxon>campanulids</taxon>
        <taxon>Asterales</taxon>
        <taxon>Asteraceae</taxon>
        <taxon>Asteroideae</taxon>
        <taxon>Heliantheae alliance</taxon>
        <taxon>Heliantheae</taxon>
        <taxon>Helianthus</taxon>
    </lineage>
</organism>